<keyword evidence="1" id="KW-0813">Transport</keyword>
<dbReference type="AlphaFoldDB" id="A0A6A2ZI32"/>
<evidence type="ECO:0000313" key="4">
    <source>
        <dbReference type="Proteomes" id="UP000436088"/>
    </source>
</evidence>
<reference evidence="3" key="1">
    <citation type="submission" date="2019-09" db="EMBL/GenBank/DDBJ databases">
        <title>Draft genome information of white flower Hibiscus syriacus.</title>
        <authorList>
            <person name="Kim Y.-M."/>
        </authorList>
    </citation>
    <scope>NUCLEOTIDE SEQUENCE [LARGE SCALE GENOMIC DNA]</scope>
    <source>
        <strain evidence="3">YM2019G1</strain>
    </source>
</reference>
<dbReference type="GO" id="GO:0015031">
    <property type="term" value="P:protein transport"/>
    <property type="evidence" value="ECO:0007669"/>
    <property type="project" value="UniProtKB-KW"/>
</dbReference>
<keyword evidence="1" id="KW-0653">Protein transport</keyword>
<dbReference type="GO" id="GO:0000055">
    <property type="term" value="P:ribosomal large subunit export from nucleus"/>
    <property type="evidence" value="ECO:0007669"/>
    <property type="project" value="TreeGrafter"/>
</dbReference>
<dbReference type="InterPro" id="IPR039768">
    <property type="entry name" value="Nmd3"/>
</dbReference>
<dbReference type="GO" id="GO:0005737">
    <property type="term" value="C:cytoplasm"/>
    <property type="evidence" value="ECO:0007669"/>
    <property type="project" value="UniProtKB-SubCell"/>
</dbReference>
<comment type="similarity">
    <text evidence="1">Belongs to the NMD3 family.</text>
</comment>
<dbReference type="InterPro" id="IPR007064">
    <property type="entry name" value="Nmd3_N"/>
</dbReference>
<comment type="caution">
    <text evidence="3">The sequence shown here is derived from an EMBL/GenBank/DDBJ whole genome shotgun (WGS) entry which is preliminary data.</text>
</comment>
<feature type="domain" description="Nmd3 N-terminal" evidence="2">
    <location>
        <begin position="47"/>
        <end position="148"/>
    </location>
</feature>
<comment type="subcellular location">
    <subcellularLocation>
        <location evidence="1">Cytoplasm</location>
    </subcellularLocation>
    <subcellularLocation>
        <location evidence="1">Nucleus</location>
    </subcellularLocation>
</comment>
<keyword evidence="1" id="KW-0963">Cytoplasm</keyword>
<name>A0A6A2ZI32_HIBSY</name>
<comment type="function">
    <text evidence="1">Acts as an adapter for the XPO1/CRM1-mediated export of the 60S ribosomal subunit.</text>
</comment>
<gene>
    <name evidence="3" type="ORF">F3Y22_tig00110889pilonHSYRG00071</name>
</gene>
<protein>
    <recommendedName>
        <fullName evidence="1">60S ribosomal export protein NMD3</fullName>
    </recommendedName>
</protein>
<dbReference type="EMBL" id="VEPZ02001148">
    <property type="protein sequence ID" value="KAE8691558.1"/>
    <property type="molecule type" value="Genomic_DNA"/>
</dbReference>
<keyword evidence="4" id="KW-1185">Reference proteome</keyword>
<organism evidence="3 4">
    <name type="scientific">Hibiscus syriacus</name>
    <name type="common">Rose of Sharon</name>
    <dbReference type="NCBI Taxonomy" id="106335"/>
    <lineage>
        <taxon>Eukaryota</taxon>
        <taxon>Viridiplantae</taxon>
        <taxon>Streptophyta</taxon>
        <taxon>Embryophyta</taxon>
        <taxon>Tracheophyta</taxon>
        <taxon>Spermatophyta</taxon>
        <taxon>Magnoliopsida</taxon>
        <taxon>eudicotyledons</taxon>
        <taxon>Gunneridae</taxon>
        <taxon>Pentapetalae</taxon>
        <taxon>rosids</taxon>
        <taxon>malvids</taxon>
        <taxon>Malvales</taxon>
        <taxon>Malvaceae</taxon>
        <taxon>Malvoideae</taxon>
        <taxon>Hibiscus</taxon>
    </lineage>
</organism>
<dbReference type="PANTHER" id="PTHR12746:SF2">
    <property type="entry name" value="60S RIBOSOMAL EXPORT PROTEIN NMD3"/>
    <property type="match status" value="1"/>
</dbReference>
<evidence type="ECO:0000313" key="3">
    <source>
        <dbReference type="EMBL" id="KAE8691558.1"/>
    </source>
</evidence>
<evidence type="ECO:0000259" key="2">
    <source>
        <dbReference type="Pfam" id="PF04981"/>
    </source>
</evidence>
<keyword evidence="1" id="KW-0539">Nucleus</keyword>
<accession>A0A6A2ZI32</accession>
<dbReference type="Proteomes" id="UP000436088">
    <property type="component" value="Unassembled WGS sequence"/>
</dbReference>
<proteinExistence type="inferred from homology"/>
<dbReference type="PANTHER" id="PTHR12746">
    <property type="entry name" value="NONSENSE-MEDIATED MRNA DECAY PROTEIN 3"/>
    <property type="match status" value="1"/>
</dbReference>
<dbReference type="GO" id="GO:0043023">
    <property type="term" value="F:ribosomal large subunit binding"/>
    <property type="evidence" value="ECO:0007669"/>
    <property type="project" value="InterPro"/>
</dbReference>
<sequence length="339" mass="39182">MQFFYCEWRETRTSGGRQGLVEAWWPGWVRYGCKYVRGSSGTKALCCVANVPPRSWLKAQLESKELLTYCVKRLETDLKKVKLVNAEFIWTEPHSKRIKVKLKVQKEVLNGEILELSYVVEYAQQDHMCESCTRFQANPDQWVASVQLVEYDVFNVEVVSPEYNAGGCKYVIADVEVARVTNYSKLFCVRTHLGHILKPGDRALGYDLYGVNSNVSELDKYRDLVVPDVILIKKSYEEKHQKRGKSRPWKLKSLKMELNESRGRSNGEKLTSEYEEFLRNLEEDPELRFNLSLYHDKDYQASEMTSMADDDDVPSVPLEELLADLELSDEEDGGDSMRE</sequence>
<dbReference type="Pfam" id="PF04981">
    <property type="entry name" value="NMD3"/>
    <property type="match status" value="1"/>
</dbReference>
<evidence type="ECO:0000256" key="1">
    <source>
        <dbReference type="RuleBase" id="RU364108"/>
    </source>
</evidence>
<dbReference type="GO" id="GO:0005634">
    <property type="term" value="C:nucleus"/>
    <property type="evidence" value="ECO:0007669"/>
    <property type="project" value="UniProtKB-SubCell"/>
</dbReference>